<proteinExistence type="predicted"/>
<evidence type="ECO:0000313" key="1">
    <source>
        <dbReference type="EMBL" id="CAG8777010.1"/>
    </source>
</evidence>
<gene>
    <name evidence="1" type="ORF">CPELLU_LOCUS16174</name>
</gene>
<evidence type="ECO:0000313" key="2">
    <source>
        <dbReference type="Proteomes" id="UP000789759"/>
    </source>
</evidence>
<name>A0A9N9JFS5_9GLOM</name>
<dbReference type="EMBL" id="CAJVQA010023110">
    <property type="protein sequence ID" value="CAG8777010.1"/>
    <property type="molecule type" value="Genomic_DNA"/>
</dbReference>
<dbReference type="Proteomes" id="UP000789759">
    <property type="component" value="Unassembled WGS sequence"/>
</dbReference>
<feature type="non-terminal residue" evidence="1">
    <location>
        <position position="42"/>
    </location>
</feature>
<organism evidence="1 2">
    <name type="scientific">Cetraspora pellucida</name>
    <dbReference type="NCBI Taxonomy" id="1433469"/>
    <lineage>
        <taxon>Eukaryota</taxon>
        <taxon>Fungi</taxon>
        <taxon>Fungi incertae sedis</taxon>
        <taxon>Mucoromycota</taxon>
        <taxon>Glomeromycotina</taxon>
        <taxon>Glomeromycetes</taxon>
        <taxon>Diversisporales</taxon>
        <taxon>Gigasporaceae</taxon>
        <taxon>Cetraspora</taxon>
    </lineage>
</organism>
<comment type="caution">
    <text evidence="1">The sequence shown here is derived from an EMBL/GenBank/DDBJ whole genome shotgun (WGS) entry which is preliminary data.</text>
</comment>
<dbReference type="AlphaFoldDB" id="A0A9N9JFS5"/>
<dbReference type="OrthoDB" id="2309907at2759"/>
<protein>
    <submittedName>
        <fullName evidence="1">12823_t:CDS:1</fullName>
    </submittedName>
</protein>
<reference evidence="1" key="1">
    <citation type="submission" date="2021-06" db="EMBL/GenBank/DDBJ databases">
        <authorList>
            <person name="Kallberg Y."/>
            <person name="Tangrot J."/>
            <person name="Rosling A."/>
        </authorList>
    </citation>
    <scope>NUCLEOTIDE SEQUENCE</scope>
    <source>
        <strain evidence="1">FL966</strain>
    </source>
</reference>
<sequence length="42" mass="4819">MPRINEEGFKKILACYESEKSHLEAILGQDMYKTEQHVASGH</sequence>
<keyword evidence="2" id="KW-1185">Reference proteome</keyword>
<accession>A0A9N9JFS5</accession>